<evidence type="ECO:0000256" key="10">
    <source>
        <dbReference type="ARBA" id="ARBA00022857"/>
    </source>
</evidence>
<dbReference type="GO" id="GO:0008703">
    <property type="term" value="F:5-amino-6-(5-phosphoribosylamino)uracil reductase activity"/>
    <property type="evidence" value="ECO:0007669"/>
    <property type="project" value="UniProtKB-EC"/>
</dbReference>
<evidence type="ECO:0000256" key="8">
    <source>
        <dbReference type="ARBA" id="ARBA00022801"/>
    </source>
</evidence>
<evidence type="ECO:0000259" key="17">
    <source>
        <dbReference type="PROSITE" id="PS51747"/>
    </source>
</evidence>
<evidence type="ECO:0000313" key="19">
    <source>
        <dbReference type="Proteomes" id="UP000274556"/>
    </source>
</evidence>
<comment type="catalytic activity">
    <reaction evidence="13">
        <text>5-amino-6-(5-phospho-D-ribitylamino)uracil + NADP(+) = 5-amino-6-(5-phospho-D-ribosylamino)uracil + NADPH + H(+)</text>
        <dbReference type="Rhea" id="RHEA:17845"/>
        <dbReference type="ChEBI" id="CHEBI:15378"/>
        <dbReference type="ChEBI" id="CHEBI:57783"/>
        <dbReference type="ChEBI" id="CHEBI:58349"/>
        <dbReference type="ChEBI" id="CHEBI:58421"/>
        <dbReference type="ChEBI" id="CHEBI:58453"/>
        <dbReference type="EC" id="1.1.1.193"/>
    </reaction>
</comment>
<evidence type="ECO:0000256" key="5">
    <source>
        <dbReference type="ARBA" id="ARBA00007417"/>
    </source>
</evidence>
<protein>
    <recommendedName>
        <fullName evidence="13">Riboflavin biosynthesis protein RibD</fullName>
    </recommendedName>
    <domain>
        <recommendedName>
            <fullName evidence="13">Diaminohydroxyphosphoribosylaminopyrimidine deaminase</fullName>
            <shortName evidence="13">DRAP deaminase</shortName>
            <ecNumber evidence="13">3.5.4.26</ecNumber>
        </recommendedName>
        <alternativeName>
            <fullName evidence="13">Riboflavin-specific deaminase</fullName>
        </alternativeName>
    </domain>
    <domain>
        <recommendedName>
            <fullName evidence="13">5-amino-6-(5-phosphoribosylamino)uracil reductase</fullName>
            <ecNumber evidence="13">1.1.1.193</ecNumber>
        </recommendedName>
        <alternativeName>
            <fullName evidence="13">HTP reductase</fullName>
        </alternativeName>
    </domain>
</protein>
<feature type="binding site" evidence="15">
    <location>
        <position position="215"/>
    </location>
    <ligand>
        <name>NADP(+)</name>
        <dbReference type="ChEBI" id="CHEBI:58349"/>
    </ligand>
</feature>
<dbReference type="Gene3D" id="3.40.140.10">
    <property type="entry name" value="Cytidine Deaminase, domain 2"/>
    <property type="match status" value="1"/>
</dbReference>
<evidence type="ECO:0000256" key="11">
    <source>
        <dbReference type="ARBA" id="ARBA00023002"/>
    </source>
</evidence>
<dbReference type="InterPro" id="IPR004794">
    <property type="entry name" value="Eubact_RibD"/>
</dbReference>
<keyword evidence="9 13" id="KW-0862">Zinc</keyword>
<feature type="binding site" evidence="16">
    <location>
        <position position="65"/>
    </location>
    <ligand>
        <name>Zn(2+)</name>
        <dbReference type="ChEBI" id="CHEBI:29105"/>
        <note>catalytic</note>
    </ligand>
</feature>
<comment type="pathway">
    <text evidence="2 13">Cofactor biosynthesis; riboflavin biosynthesis; 5-amino-6-(D-ribitylamino)uracil from GTP: step 2/4.</text>
</comment>
<comment type="similarity">
    <text evidence="5 13">In the C-terminal section; belongs to the HTP reductase family.</text>
</comment>
<dbReference type="InterPro" id="IPR024072">
    <property type="entry name" value="DHFR-like_dom_sf"/>
</dbReference>
<keyword evidence="12" id="KW-0511">Multifunctional enzyme</keyword>
<reference evidence="18 19" key="1">
    <citation type="submission" date="2018-10" db="EMBL/GenBank/DDBJ databases">
        <title>Genomic Encyclopedia of Archaeal and Bacterial Type Strains, Phase II (KMG-II): from individual species to whole genera.</title>
        <authorList>
            <person name="Goeker M."/>
        </authorList>
    </citation>
    <scope>NUCLEOTIDE SEQUENCE [LARGE SCALE GENOMIC DNA]</scope>
    <source>
        <strain evidence="18 19">DSM 235</strain>
    </source>
</reference>
<comment type="catalytic activity">
    <reaction evidence="13">
        <text>2,5-diamino-6-hydroxy-4-(5-phosphoribosylamino)-pyrimidine + H2O + H(+) = 5-amino-6-(5-phospho-D-ribosylamino)uracil + NH4(+)</text>
        <dbReference type="Rhea" id="RHEA:21868"/>
        <dbReference type="ChEBI" id="CHEBI:15377"/>
        <dbReference type="ChEBI" id="CHEBI:15378"/>
        <dbReference type="ChEBI" id="CHEBI:28938"/>
        <dbReference type="ChEBI" id="CHEBI:58453"/>
        <dbReference type="ChEBI" id="CHEBI:58614"/>
        <dbReference type="EC" id="3.5.4.26"/>
    </reaction>
</comment>
<dbReference type="Pfam" id="PF00383">
    <property type="entry name" value="dCMP_cyt_deam_1"/>
    <property type="match status" value="1"/>
</dbReference>
<dbReference type="PANTHER" id="PTHR38011">
    <property type="entry name" value="DIHYDROFOLATE REDUCTASE FAMILY PROTEIN (AFU_ORTHOLOGUE AFUA_8G06820)"/>
    <property type="match status" value="1"/>
</dbReference>
<gene>
    <name evidence="18" type="ORF">BDD21_3540</name>
</gene>
<feature type="binding site" evidence="15">
    <location>
        <position position="211"/>
    </location>
    <ligand>
        <name>NADP(+)</name>
        <dbReference type="ChEBI" id="CHEBI:58349"/>
    </ligand>
</feature>
<dbReference type="UniPathway" id="UPA00275">
    <property type="reaction ID" value="UER00401"/>
</dbReference>
<feature type="binding site" evidence="15">
    <location>
        <position position="199"/>
    </location>
    <ligand>
        <name>NADP(+)</name>
        <dbReference type="ChEBI" id="CHEBI:58349"/>
    </ligand>
</feature>
<feature type="binding site" evidence="15">
    <location>
        <position position="222"/>
    </location>
    <ligand>
        <name>substrate</name>
    </ligand>
</feature>
<dbReference type="InterPro" id="IPR011549">
    <property type="entry name" value="RibD_C"/>
</dbReference>
<dbReference type="GO" id="GO:0009231">
    <property type="term" value="P:riboflavin biosynthetic process"/>
    <property type="evidence" value="ECO:0007669"/>
    <property type="project" value="UniProtKB-UniPathway"/>
</dbReference>
<evidence type="ECO:0000256" key="14">
    <source>
        <dbReference type="PIRSR" id="PIRSR006769-1"/>
    </source>
</evidence>
<dbReference type="PROSITE" id="PS51747">
    <property type="entry name" value="CYT_DCMP_DEAMINASES_2"/>
    <property type="match status" value="1"/>
</dbReference>
<dbReference type="NCBIfam" id="TIGR00227">
    <property type="entry name" value="ribD_Cterm"/>
    <property type="match status" value="1"/>
</dbReference>
<feature type="active site" description="Proton donor" evidence="14">
    <location>
        <position position="67"/>
    </location>
</feature>
<dbReference type="Pfam" id="PF01872">
    <property type="entry name" value="RibD_C"/>
    <property type="match status" value="1"/>
</dbReference>
<dbReference type="GO" id="GO:0050661">
    <property type="term" value="F:NADP binding"/>
    <property type="evidence" value="ECO:0007669"/>
    <property type="project" value="InterPro"/>
</dbReference>
<dbReference type="AlphaFoldDB" id="A0A495VC94"/>
<feature type="domain" description="CMP/dCMP-type deaminase" evidence="17">
    <location>
        <begin position="16"/>
        <end position="138"/>
    </location>
</feature>
<dbReference type="SUPFAM" id="SSF53597">
    <property type="entry name" value="Dihydrofolate reductase-like"/>
    <property type="match status" value="1"/>
</dbReference>
<evidence type="ECO:0000256" key="9">
    <source>
        <dbReference type="ARBA" id="ARBA00022833"/>
    </source>
</evidence>
<comment type="cofactor">
    <cofactor evidence="13 16">
        <name>Zn(2+)</name>
        <dbReference type="ChEBI" id="CHEBI:29105"/>
    </cofactor>
    <text evidence="13 16">Binds 1 zinc ion.</text>
</comment>
<comment type="pathway">
    <text evidence="3 13">Cofactor biosynthesis; riboflavin biosynthesis; 5-amino-6-(D-ribitylamino)uracil from GTP: step 3/4.</text>
</comment>
<dbReference type="InterPro" id="IPR002125">
    <property type="entry name" value="CMP_dCMP_dom"/>
</dbReference>
<dbReference type="InterPro" id="IPR016192">
    <property type="entry name" value="APOBEC/CMP_deaminase_Zn-bd"/>
</dbReference>
<name>A0A495VC94_9GAMM</name>
<feature type="binding site" evidence="15">
    <location>
        <begin position="318"/>
        <end position="324"/>
    </location>
    <ligand>
        <name>NADP(+)</name>
        <dbReference type="ChEBI" id="CHEBI:58349"/>
    </ligand>
</feature>
<dbReference type="EMBL" id="RBXL01000001">
    <property type="protein sequence ID" value="RKT46045.1"/>
    <property type="molecule type" value="Genomic_DNA"/>
</dbReference>
<dbReference type="InterPro" id="IPR050765">
    <property type="entry name" value="Riboflavin_Biosynth_HTPR"/>
</dbReference>
<evidence type="ECO:0000256" key="1">
    <source>
        <dbReference type="ARBA" id="ARBA00002151"/>
    </source>
</evidence>
<keyword evidence="11 13" id="KW-0560">Oxidoreductase</keyword>
<evidence type="ECO:0000256" key="16">
    <source>
        <dbReference type="PIRSR" id="PIRSR006769-3"/>
    </source>
</evidence>
<evidence type="ECO:0000256" key="7">
    <source>
        <dbReference type="ARBA" id="ARBA00022723"/>
    </source>
</evidence>
<feature type="binding site" evidence="15">
    <location>
        <position position="183"/>
    </location>
    <ligand>
        <name>substrate</name>
    </ligand>
</feature>
<comment type="function">
    <text evidence="1 13">Converts 2,5-diamino-6-(ribosylamino)-4(3h)-pyrimidinone 5'-phosphate into 5-amino-6-(ribosylamino)-2,4(1h,3h)-pyrimidinedione 5'-phosphate.</text>
</comment>
<dbReference type="PANTHER" id="PTHR38011:SF7">
    <property type="entry name" value="2,5-DIAMINO-6-RIBOSYLAMINO-4(3H)-PYRIMIDINONE 5'-PHOSPHATE REDUCTASE"/>
    <property type="match status" value="1"/>
</dbReference>
<dbReference type="PROSITE" id="PS00903">
    <property type="entry name" value="CYT_DCMP_DEAMINASES_1"/>
    <property type="match status" value="1"/>
</dbReference>
<organism evidence="18 19">
    <name type="scientific">Thiocapsa rosea</name>
    <dbReference type="NCBI Taxonomy" id="69360"/>
    <lineage>
        <taxon>Bacteria</taxon>
        <taxon>Pseudomonadati</taxon>
        <taxon>Pseudomonadota</taxon>
        <taxon>Gammaproteobacteria</taxon>
        <taxon>Chromatiales</taxon>
        <taxon>Chromatiaceae</taxon>
        <taxon>Thiocapsa</taxon>
    </lineage>
</organism>
<dbReference type="EC" id="1.1.1.193" evidence="13"/>
<feature type="binding site" evidence="16">
    <location>
        <position position="90"/>
    </location>
    <ligand>
        <name>Zn(2+)</name>
        <dbReference type="ChEBI" id="CHEBI:29105"/>
        <note>catalytic</note>
    </ligand>
</feature>
<dbReference type="Gene3D" id="3.40.430.10">
    <property type="entry name" value="Dihydrofolate Reductase, subunit A"/>
    <property type="match status" value="1"/>
</dbReference>
<evidence type="ECO:0000313" key="18">
    <source>
        <dbReference type="EMBL" id="RKT46045.1"/>
    </source>
</evidence>
<evidence type="ECO:0000256" key="6">
    <source>
        <dbReference type="ARBA" id="ARBA00022619"/>
    </source>
</evidence>
<dbReference type="GO" id="GO:0008835">
    <property type="term" value="F:diaminohydroxyphosphoribosylaminopyrimidine deaminase activity"/>
    <property type="evidence" value="ECO:0007669"/>
    <property type="project" value="UniProtKB-EC"/>
</dbReference>
<dbReference type="InterPro" id="IPR002734">
    <property type="entry name" value="RibDG_C"/>
</dbReference>
<sequence>MRTGPDDAPEDSTGPGADHAFMARAIQLAELGRFTTDPNPRVGCLIVRDGRIVGEGWHRRAGEPHAERHALIEAGERARGATAYVTLEPCCHQGRTPPCTDGLLEAGVGRVVCAMVDPNPLVAGRGLRLLAEAGVAVETGLLEAEARALNPGFIKRMEQGRPYVRCKLAASLDGRTAMASGESQWITSEAARRDVQRLRAGSSAILTGIGTLLADDPSLNVRLGAEDLPGMGPGEAIRQPLRVVLDSRWRTPPSARILTLSGSTLIVGALDDPGRMAELKGAGARVYLCPGDSARVDLGALLKELGRREINEVLLETGPTLAGAAVSAGLVDEILIYLAPHLMGDAGRGLFTLPGLDRMCDRIPLAITDVRAVGRDLRITARPEPAGSDRALV</sequence>
<feature type="binding site" evidence="16">
    <location>
        <position position="99"/>
    </location>
    <ligand>
        <name>Zn(2+)</name>
        <dbReference type="ChEBI" id="CHEBI:29105"/>
        <note>catalytic</note>
    </ligand>
</feature>
<evidence type="ECO:0000256" key="13">
    <source>
        <dbReference type="PIRNR" id="PIRNR006769"/>
    </source>
</evidence>
<proteinExistence type="inferred from homology"/>
<dbReference type="Proteomes" id="UP000274556">
    <property type="component" value="Unassembled WGS sequence"/>
</dbReference>
<keyword evidence="6 13" id="KW-0686">Riboflavin biosynthesis</keyword>
<feature type="binding site" evidence="15">
    <location>
        <position position="316"/>
    </location>
    <ligand>
        <name>substrate</name>
    </ligand>
</feature>
<feature type="binding site" evidence="15">
    <location>
        <position position="219"/>
    </location>
    <ligand>
        <name>substrate</name>
    </ligand>
</feature>
<dbReference type="SUPFAM" id="SSF53927">
    <property type="entry name" value="Cytidine deaminase-like"/>
    <property type="match status" value="1"/>
</dbReference>
<dbReference type="EC" id="3.5.4.26" evidence="13"/>
<dbReference type="CDD" id="cd01284">
    <property type="entry name" value="Riboflavin_deaminase-reductase"/>
    <property type="match status" value="1"/>
</dbReference>
<keyword evidence="7 13" id="KW-0479">Metal-binding</keyword>
<evidence type="ECO:0000256" key="4">
    <source>
        <dbReference type="ARBA" id="ARBA00005259"/>
    </source>
</evidence>
<dbReference type="GO" id="GO:0008270">
    <property type="term" value="F:zinc ion binding"/>
    <property type="evidence" value="ECO:0007669"/>
    <property type="project" value="InterPro"/>
</dbReference>
<keyword evidence="10 13" id="KW-0521">NADP</keyword>
<dbReference type="InterPro" id="IPR016193">
    <property type="entry name" value="Cytidine_deaminase-like"/>
</dbReference>
<evidence type="ECO:0000256" key="3">
    <source>
        <dbReference type="ARBA" id="ARBA00004910"/>
    </source>
</evidence>
<dbReference type="FunFam" id="3.40.140.10:FF:000025">
    <property type="entry name" value="Riboflavin biosynthesis protein RibD"/>
    <property type="match status" value="1"/>
</dbReference>
<feature type="binding site" evidence="15">
    <location>
        <position position="169"/>
    </location>
    <ligand>
        <name>NADP(+)</name>
        <dbReference type="ChEBI" id="CHEBI:58349"/>
    </ligand>
</feature>
<dbReference type="PIRSF" id="PIRSF006769">
    <property type="entry name" value="RibD"/>
    <property type="match status" value="1"/>
</dbReference>
<evidence type="ECO:0000256" key="2">
    <source>
        <dbReference type="ARBA" id="ARBA00004882"/>
    </source>
</evidence>
<evidence type="ECO:0000256" key="15">
    <source>
        <dbReference type="PIRSR" id="PIRSR006769-2"/>
    </source>
</evidence>
<keyword evidence="19" id="KW-1185">Reference proteome</keyword>
<feature type="binding site" evidence="15">
    <location>
        <position position="247"/>
    </location>
    <ligand>
        <name>NADP(+)</name>
        <dbReference type="ChEBI" id="CHEBI:58349"/>
    </ligand>
</feature>
<evidence type="ECO:0000256" key="12">
    <source>
        <dbReference type="ARBA" id="ARBA00023268"/>
    </source>
</evidence>
<keyword evidence="8 13" id="KW-0378">Hydrolase</keyword>
<feature type="binding site" evidence="15">
    <location>
        <position position="185"/>
    </location>
    <ligand>
        <name>NADP(+)</name>
        <dbReference type="ChEBI" id="CHEBI:58349"/>
    </ligand>
</feature>
<accession>A0A495VC94</accession>
<comment type="caution">
    <text evidence="18">The sequence shown here is derived from an EMBL/GenBank/DDBJ whole genome shotgun (WGS) entry which is preliminary data.</text>
</comment>
<dbReference type="NCBIfam" id="TIGR00326">
    <property type="entry name" value="eubact_ribD"/>
    <property type="match status" value="1"/>
</dbReference>
<comment type="similarity">
    <text evidence="4 13">In the N-terminal section; belongs to the cytidine and deoxycytidylate deaminase family.</text>
</comment>